<evidence type="ECO:0000256" key="1">
    <source>
        <dbReference type="SAM" id="MobiDB-lite"/>
    </source>
</evidence>
<proteinExistence type="predicted"/>
<dbReference type="GO" id="GO:0005829">
    <property type="term" value="C:cytosol"/>
    <property type="evidence" value="ECO:0007669"/>
    <property type="project" value="TreeGrafter"/>
</dbReference>
<dbReference type="Proteomes" id="UP000053890">
    <property type="component" value="Unassembled WGS sequence"/>
</dbReference>
<evidence type="ECO:0000313" key="4">
    <source>
        <dbReference type="Proteomes" id="UP000053890"/>
    </source>
</evidence>
<feature type="compositionally biased region" description="Low complexity" evidence="1">
    <location>
        <begin position="585"/>
        <end position="618"/>
    </location>
</feature>
<feature type="transmembrane region" description="Helical" evidence="2">
    <location>
        <begin position="331"/>
        <end position="350"/>
    </location>
</feature>
<dbReference type="Pfam" id="PF10300">
    <property type="entry name" value="Iml2-TPR_39"/>
    <property type="match status" value="1"/>
</dbReference>
<reference evidence="3 4" key="1">
    <citation type="journal article" date="2015" name="Front. Microbiol.">
        <title>Genome sequence of the plant growth promoting endophytic yeast Rhodotorula graminis WP1.</title>
        <authorList>
            <person name="Firrincieli A."/>
            <person name="Otillar R."/>
            <person name="Salamov A."/>
            <person name="Schmutz J."/>
            <person name="Khan Z."/>
            <person name="Redman R.S."/>
            <person name="Fleck N.D."/>
            <person name="Lindquist E."/>
            <person name="Grigoriev I.V."/>
            <person name="Doty S.L."/>
        </authorList>
    </citation>
    <scope>NUCLEOTIDE SEQUENCE [LARGE SCALE GENOMIC DNA]</scope>
    <source>
        <strain evidence="3 4">WP1</strain>
    </source>
</reference>
<dbReference type="OrthoDB" id="2154985at2759"/>
<keyword evidence="2" id="KW-0812">Transmembrane</keyword>
<evidence type="ECO:0008006" key="5">
    <source>
        <dbReference type="Google" id="ProtNLM"/>
    </source>
</evidence>
<feature type="region of interest" description="Disordered" evidence="1">
    <location>
        <begin position="583"/>
        <end position="626"/>
    </location>
</feature>
<dbReference type="InterPro" id="IPR019412">
    <property type="entry name" value="IML2/TPR_39"/>
</dbReference>
<dbReference type="PANTHER" id="PTHR31859">
    <property type="entry name" value="TETRATRICOPEPTIDE REPEAT PROTEIN 39 FAMILY MEMBER"/>
    <property type="match status" value="1"/>
</dbReference>
<evidence type="ECO:0000256" key="2">
    <source>
        <dbReference type="SAM" id="Phobius"/>
    </source>
</evidence>
<dbReference type="GO" id="GO:0005634">
    <property type="term" value="C:nucleus"/>
    <property type="evidence" value="ECO:0007669"/>
    <property type="project" value="TreeGrafter"/>
</dbReference>
<evidence type="ECO:0000313" key="3">
    <source>
        <dbReference type="EMBL" id="KPV74634.1"/>
    </source>
</evidence>
<accession>A0A194S289</accession>
<keyword evidence="2" id="KW-1133">Transmembrane helix</keyword>
<sequence>MTSKETVLAQIEDASRGFDALLDNRLLDCFAILRSQPNSAPHLVGTGIASFLKAILSREDAELREATETLVKAEAVATAETKIKRPKGDSTGVYPAGIEYKLFQADAVLGQALVAVMSESYVEFAKAIWKLNTAYKLLATVQKTVFPDGVGENESLESVFTKLNEHYLEATTAAQAPAAESGGGFFSSWGRKRAPAVAASLRHSSSSSAIPTLHAPTPTRSGSASVPGSHVASENASVTDLVEGVDKTALVATAGDGAEEHPAPLWAGDRLTTTVISGAALGAGMFGLIFSMMPPRMVKLISWFGFAGSSRQSALKLLAVSAATGDDVHGYFASLTLVTFYGFILLMSGWQSSESTYLATLSRTLGRVTSRFPNGTLWVLNRAKLARYSRDPDTAIAIIVEALAKEKKEGNSFREADSLLVFELGWLKLSQAKWVETADAFEQMCDLNSWSHATYIAIAAGALIDELNTQRLASPSSALDAALVSRTESLLERLPGLCQQKRVFGEKPVTETFIVRRAEVHRVKRERWVQRGRVKPEAGVWEVVRLTNAMELGLFWATVGGRSPPSGIRTQIDLLSAFHPHPRLPASTSSAGSSLSARPASPTPSRTPSTLSTSSATAGKWGIDPQTSDLDTPAEILIRDLILGVLYAALAHYEPAAGHFATATHLLDGVLAASDAELGDEKWARAFAGWHRAVVELRIGDTAECAGEGKVGWSKRAKRADEWLAAVLALPEFDMKTRLESRVLMLRDEIAMRKAKLGLA</sequence>
<keyword evidence="2" id="KW-0472">Membrane</keyword>
<protein>
    <recommendedName>
        <fullName evidence="5">Mitochondrial outer membrane protein IML2</fullName>
    </recommendedName>
</protein>
<feature type="compositionally biased region" description="Polar residues" evidence="1">
    <location>
        <begin position="218"/>
        <end position="237"/>
    </location>
</feature>
<feature type="transmembrane region" description="Helical" evidence="2">
    <location>
        <begin position="271"/>
        <end position="290"/>
    </location>
</feature>
<dbReference type="OMA" id="FAGWHRA"/>
<dbReference type="EMBL" id="KQ474079">
    <property type="protein sequence ID" value="KPV74634.1"/>
    <property type="molecule type" value="Genomic_DNA"/>
</dbReference>
<name>A0A194S289_RHOGW</name>
<organism evidence="3 4">
    <name type="scientific">Rhodotorula graminis (strain WP1)</name>
    <dbReference type="NCBI Taxonomy" id="578459"/>
    <lineage>
        <taxon>Eukaryota</taxon>
        <taxon>Fungi</taxon>
        <taxon>Dikarya</taxon>
        <taxon>Basidiomycota</taxon>
        <taxon>Pucciniomycotina</taxon>
        <taxon>Microbotryomycetes</taxon>
        <taxon>Sporidiobolales</taxon>
        <taxon>Sporidiobolaceae</taxon>
        <taxon>Rhodotorula</taxon>
    </lineage>
</organism>
<dbReference type="GO" id="GO:0005741">
    <property type="term" value="C:mitochondrial outer membrane"/>
    <property type="evidence" value="ECO:0007669"/>
    <property type="project" value="TreeGrafter"/>
</dbReference>
<keyword evidence="4" id="KW-1185">Reference proteome</keyword>
<dbReference type="PANTHER" id="PTHR31859:SF1">
    <property type="entry name" value="TETRATRICOPEPTIDE REPEAT PROTEIN 39C"/>
    <property type="match status" value="1"/>
</dbReference>
<dbReference type="GeneID" id="28977358"/>
<dbReference type="RefSeq" id="XP_018270683.1">
    <property type="nucleotide sequence ID" value="XM_018416910.1"/>
</dbReference>
<gene>
    <name evidence="3" type="ORF">RHOBADRAFT_53599</name>
</gene>
<dbReference type="AlphaFoldDB" id="A0A194S289"/>
<feature type="region of interest" description="Disordered" evidence="1">
    <location>
        <begin position="208"/>
        <end position="237"/>
    </location>
</feature>